<gene>
    <name evidence="2" type="ORF">AAJ76_290001628</name>
</gene>
<evidence type="ECO:0000256" key="1">
    <source>
        <dbReference type="SAM" id="SignalP"/>
    </source>
</evidence>
<comment type="caution">
    <text evidence="2">The sequence shown here is derived from an EMBL/GenBank/DDBJ whole genome shotgun (WGS) entry which is preliminary data.</text>
</comment>
<dbReference type="RefSeq" id="XP_024330911.1">
    <property type="nucleotide sequence ID" value="XM_024474967.1"/>
</dbReference>
<dbReference type="VEuPathDB" id="MicrosporidiaDB:NCER_102239"/>
<accession>A0A0F9ZBY4</accession>
<evidence type="ECO:0000313" key="3">
    <source>
        <dbReference type="Proteomes" id="UP000034350"/>
    </source>
</evidence>
<organism evidence="2 3">
    <name type="scientific">Vairimorpha ceranae</name>
    <dbReference type="NCBI Taxonomy" id="40302"/>
    <lineage>
        <taxon>Eukaryota</taxon>
        <taxon>Fungi</taxon>
        <taxon>Fungi incertae sedis</taxon>
        <taxon>Microsporidia</taxon>
        <taxon>Nosematidae</taxon>
        <taxon>Vairimorpha</taxon>
    </lineage>
</organism>
<dbReference type="EMBL" id="JPQZ01000029">
    <property type="protein sequence ID" value="KKO75169.1"/>
    <property type="molecule type" value="Genomic_DNA"/>
</dbReference>
<proteinExistence type="predicted"/>
<feature type="chain" id="PRO_5002530457" evidence="1">
    <location>
        <begin position="17"/>
        <end position="337"/>
    </location>
</feature>
<protein>
    <submittedName>
        <fullName evidence="2">Uncharacterized protein</fullName>
    </submittedName>
</protein>
<evidence type="ECO:0000313" key="2">
    <source>
        <dbReference type="EMBL" id="KKO75169.1"/>
    </source>
</evidence>
<feature type="signal peptide" evidence="1">
    <location>
        <begin position="1"/>
        <end position="16"/>
    </location>
</feature>
<keyword evidence="1" id="KW-0732">Signal</keyword>
<sequence>MFFWIVLISTSNVSDSNINYSNNRFYSNLYDVIRTSEDTQQNTIFGNLLCNEKMQTEEGEDSGRDKSTNKLNLDSDLTYDQHTCETENLALTPSKDSEELSQHPESTNSLNQDYLILDISAYTPQHWNNGFCATDAFHTNRVEKKLSSINNNHNPAQTNVHSDSCLLGQMESIRVDQENESFIAQPNADCTDYYTEFNNQNTNDPDFKNNLYKENDNYIIRKSSEYDEKKVFFQEFDFENDNNNLVDSNFKHCGLDKHTDVQKKEINEYSNISNTKSLNNDNLIANNTKEHEKGNADFAVDCYSSKNFSSDDINIEIFDILIENKKMLQKLKDKFFF</sequence>
<keyword evidence="3" id="KW-1185">Reference proteome</keyword>
<name>A0A0F9ZBY4_9MICR</name>
<dbReference type="AlphaFoldDB" id="A0A0F9ZBY4"/>
<dbReference type="VEuPathDB" id="MicrosporidiaDB:AAJ76_290001628"/>
<dbReference type="GeneID" id="36319896"/>
<dbReference type="Proteomes" id="UP000034350">
    <property type="component" value="Unassembled WGS sequence"/>
</dbReference>
<reference evidence="2 3" key="1">
    <citation type="journal article" date="2015" name="Environ. Microbiol.">
        <title>Genome analyses suggest the presence of polyploidy and recent human-driven expansions in eight global populations of the honeybee pathogen Nosema ceranae.</title>
        <authorList>
            <person name="Pelin A."/>
            <person name="Selman M."/>
            <person name="Aris-Brosou S."/>
            <person name="Farinelli L."/>
            <person name="Corradi N."/>
        </authorList>
    </citation>
    <scope>NUCLEOTIDE SEQUENCE [LARGE SCALE GENOMIC DNA]</scope>
    <source>
        <strain evidence="2 3">PA08 1199</strain>
    </source>
</reference>